<dbReference type="OrthoDB" id="5522043at2"/>
<dbReference type="AlphaFoldDB" id="A0A2G1QQG1"/>
<name>A0A2G1QQG1_9HYPH</name>
<evidence type="ECO:0000313" key="3">
    <source>
        <dbReference type="EMBL" id="PHP67766.1"/>
    </source>
</evidence>
<evidence type="ECO:0000259" key="1">
    <source>
        <dbReference type="Pfam" id="PF01575"/>
    </source>
</evidence>
<dbReference type="GO" id="GO:0003857">
    <property type="term" value="F:(3S)-3-hydroxyacyl-CoA dehydrogenase (NAD+) activity"/>
    <property type="evidence" value="ECO:0007669"/>
    <property type="project" value="TreeGrafter"/>
</dbReference>
<proteinExistence type="predicted"/>
<feature type="domain" description="MaoC-like" evidence="1">
    <location>
        <begin position="163"/>
        <end position="270"/>
    </location>
</feature>
<keyword evidence="4" id="KW-1185">Reference proteome</keyword>
<evidence type="ECO:0000259" key="2">
    <source>
        <dbReference type="Pfam" id="PF22622"/>
    </source>
</evidence>
<dbReference type="Gene3D" id="3.10.129.10">
    <property type="entry name" value="Hotdog Thioesterase"/>
    <property type="match status" value="1"/>
</dbReference>
<dbReference type="SUPFAM" id="SSF54637">
    <property type="entry name" value="Thioesterase/thiol ester dehydrase-isomerase"/>
    <property type="match status" value="2"/>
</dbReference>
<dbReference type="InterPro" id="IPR054357">
    <property type="entry name" value="MFE-2_N"/>
</dbReference>
<evidence type="ECO:0000313" key="4">
    <source>
        <dbReference type="Proteomes" id="UP000221168"/>
    </source>
</evidence>
<dbReference type="PANTHER" id="PTHR13078">
    <property type="entry name" value="PEROXISOMAL MULTIFUNCTIONAL ENZYME TYPE 2-RELATED"/>
    <property type="match status" value="1"/>
</dbReference>
<sequence>MTAYDDLMSFEFPEFEQTYTQRDTMLYALGVGAGCDPLDPLDLRLAFEKDLVAIPAMAVTLAYPGFWYRDLDPGLDFLRTVHGSERFVIHDTLPLAATVTARPRIVAIHDKGPGRGSLVVSERDIADKATGKLLATVTQTAFCRGDGGLGGPILPAPAPLAVPDRGPDSTTRLPISPQAALIYRLSGDYNPLHVDPDFARAAGFDRPILHGLSTYGHICRALMRLADPDENRIVTMDCRFTGPVFPGETLSLSIWQEGPTVHFRADVGDRRVIDNGLCLFEREMSG</sequence>
<reference evidence="3 4" key="1">
    <citation type="submission" date="2017-10" db="EMBL/GenBank/DDBJ databases">
        <title>Sedimentibacterium mangrovi gen. nov., sp. nov., a novel member of family Phyllobacteriacea isolated from mangrove sediment.</title>
        <authorList>
            <person name="Liao H."/>
            <person name="Tian Y."/>
        </authorList>
    </citation>
    <scope>NUCLEOTIDE SEQUENCE [LARGE SCALE GENOMIC DNA]</scope>
    <source>
        <strain evidence="3 4">X9-2-2</strain>
    </source>
</reference>
<protein>
    <submittedName>
        <fullName evidence="3">3-alpha,7-alpha, 12-alpha-trihydroxy-5-beta-cholest-24-enoyl-CoA hydratase</fullName>
    </submittedName>
</protein>
<dbReference type="RefSeq" id="WP_099305933.1">
    <property type="nucleotide sequence ID" value="NZ_PDVP01000003.1"/>
</dbReference>
<dbReference type="InterPro" id="IPR002539">
    <property type="entry name" value="MaoC-like_dom"/>
</dbReference>
<dbReference type="GO" id="GO:0004300">
    <property type="term" value="F:enoyl-CoA hydratase activity"/>
    <property type="evidence" value="ECO:0007669"/>
    <property type="project" value="TreeGrafter"/>
</dbReference>
<dbReference type="GO" id="GO:0006635">
    <property type="term" value="P:fatty acid beta-oxidation"/>
    <property type="evidence" value="ECO:0007669"/>
    <property type="project" value="TreeGrafter"/>
</dbReference>
<dbReference type="Pfam" id="PF22622">
    <property type="entry name" value="MFE-2_hydrat-2_N"/>
    <property type="match status" value="1"/>
</dbReference>
<dbReference type="GO" id="GO:0044594">
    <property type="term" value="F:17-beta-hydroxysteroid dehydrogenase (NAD+) activity"/>
    <property type="evidence" value="ECO:0007669"/>
    <property type="project" value="TreeGrafter"/>
</dbReference>
<accession>A0A2G1QQG1</accession>
<dbReference type="PANTHER" id="PTHR13078:SF56">
    <property type="entry name" value="PEROXISOMAL MULTIFUNCTIONAL ENZYME TYPE 2"/>
    <property type="match status" value="1"/>
</dbReference>
<organism evidence="3 4">
    <name type="scientific">Zhengella mangrovi</name>
    <dbReference type="NCBI Taxonomy" id="1982044"/>
    <lineage>
        <taxon>Bacteria</taxon>
        <taxon>Pseudomonadati</taxon>
        <taxon>Pseudomonadota</taxon>
        <taxon>Alphaproteobacteria</taxon>
        <taxon>Hyphomicrobiales</taxon>
        <taxon>Notoacmeibacteraceae</taxon>
        <taxon>Zhengella</taxon>
    </lineage>
</organism>
<gene>
    <name evidence="3" type="ORF">CSC94_08770</name>
</gene>
<feature type="domain" description="Peroxisomal multifunctional enzyme type 2-like N-terminal" evidence="2">
    <location>
        <begin position="18"/>
        <end position="145"/>
    </location>
</feature>
<dbReference type="Pfam" id="PF01575">
    <property type="entry name" value="MaoC_dehydratas"/>
    <property type="match status" value="1"/>
</dbReference>
<comment type="caution">
    <text evidence="3">The sequence shown here is derived from an EMBL/GenBank/DDBJ whole genome shotgun (WGS) entry which is preliminary data.</text>
</comment>
<dbReference type="InterPro" id="IPR029069">
    <property type="entry name" value="HotDog_dom_sf"/>
</dbReference>
<dbReference type="EMBL" id="PDVP01000003">
    <property type="protein sequence ID" value="PHP67766.1"/>
    <property type="molecule type" value="Genomic_DNA"/>
</dbReference>
<dbReference type="Proteomes" id="UP000221168">
    <property type="component" value="Unassembled WGS sequence"/>
</dbReference>
<dbReference type="CDD" id="cd03448">
    <property type="entry name" value="HDE_HSD"/>
    <property type="match status" value="1"/>
</dbReference>